<evidence type="ECO:0000256" key="7">
    <source>
        <dbReference type="PIRNR" id="PIRNR000296"/>
    </source>
</evidence>
<accession>A0ABW4FQT4</accession>
<keyword evidence="2 7" id="KW-0575">Peroxidase</keyword>
<dbReference type="PIRSF" id="PIRSF000296">
    <property type="entry name" value="SrpA"/>
    <property type="match status" value="1"/>
</dbReference>
<keyword evidence="12" id="KW-1185">Reference proteome</keyword>
<feature type="region of interest" description="Disordered" evidence="8">
    <location>
        <begin position="362"/>
        <end position="389"/>
    </location>
</feature>
<dbReference type="PROSITE" id="PS51402">
    <property type="entry name" value="CATALASE_3"/>
    <property type="match status" value="1"/>
</dbReference>
<dbReference type="EC" id="1.11.1.-" evidence="7"/>
<evidence type="ECO:0000256" key="6">
    <source>
        <dbReference type="ARBA" id="ARBA00023004"/>
    </source>
</evidence>
<dbReference type="SMART" id="SM01060">
    <property type="entry name" value="Catalase"/>
    <property type="match status" value="1"/>
</dbReference>
<protein>
    <recommendedName>
        <fullName evidence="7">Catalase-related peroxidase</fullName>
        <ecNumber evidence="7">1.11.1.-</ecNumber>
    </recommendedName>
</protein>
<comment type="caution">
    <text evidence="11">The sequence shown here is derived from an EMBL/GenBank/DDBJ whole genome shotgun (WGS) entry which is preliminary data.</text>
</comment>
<keyword evidence="4 7" id="KW-0479">Metal-binding</keyword>
<evidence type="ECO:0000256" key="8">
    <source>
        <dbReference type="SAM" id="MobiDB-lite"/>
    </source>
</evidence>
<proteinExistence type="inferred from homology"/>
<reference evidence="12" key="1">
    <citation type="journal article" date="2019" name="Int. J. Syst. Evol. Microbiol.">
        <title>The Global Catalogue of Microorganisms (GCM) 10K type strain sequencing project: providing services to taxonomists for standard genome sequencing and annotation.</title>
        <authorList>
            <consortium name="The Broad Institute Genomics Platform"/>
            <consortium name="The Broad Institute Genome Sequencing Center for Infectious Disease"/>
            <person name="Wu L."/>
            <person name="Ma J."/>
        </authorList>
    </citation>
    <scope>NUCLEOTIDE SEQUENCE [LARGE SCALE GENOMIC DNA]</scope>
    <source>
        <strain evidence="12">JCM 12165</strain>
    </source>
</reference>
<dbReference type="Gene3D" id="1.20.1280.120">
    <property type="match status" value="1"/>
</dbReference>
<evidence type="ECO:0000256" key="1">
    <source>
        <dbReference type="ARBA" id="ARBA00005329"/>
    </source>
</evidence>
<dbReference type="Gene3D" id="2.40.180.10">
    <property type="entry name" value="Catalase core domain"/>
    <property type="match status" value="1"/>
</dbReference>
<dbReference type="CDD" id="cd08153">
    <property type="entry name" value="srpA_like"/>
    <property type="match status" value="1"/>
</dbReference>
<keyword evidence="9" id="KW-0472">Membrane</keyword>
<evidence type="ECO:0000256" key="9">
    <source>
        <dbReference type="SAM" id="Phobius"/>
    </source>
</evidence>
<evidence type="ECO:0000256" key="2">
    <source>
        <dbReference type="ARBA" id="ARBA00022559"/>
    </source>
</evidence>
<comment type="function">
    <text evidence="7">Has an organic peroxide-dependent peroxidase activity.</text>
</comment>
<gene>
    <name evidence="11" type="ORF">ACFSCY_24570</name>
</gene>
<keyword evidence="9" id="KW-0812">Transmembrane</keyword>
<comment type="similarity">
    <text evidence="1 7">Belongs to the catalase family.</text>
</comment>
<dbReference type="RefSeq" id="WP_343978055.1">
    <property type="nucleotide sequence ID" value="NZ_BAAAJG010000010.1"/>
</dbReference>
<name>A0ABW4FQT4_9PSEU</name>
<evidence type="ECO:0000259" key="10">
    <source>
        <dbReference type="SMART" id="SM01060"/>
    </source>
</evidence>
<organism evidence="11 12">
    <name type="scientific">Pseudonocardia aurantiaca</name>
    <dbReference type="NCBI Taxonomy" id="75290"/>
    <lineage>
        <taxon>Bacteria</taxon>
        <taxon>Bacillati</taxon>
        <taxon>Actinomycetota</taxon>
        <taxon>Actinomycetes</taxon>
        <taxon>Pseudonocardiales</taxon>
        <taxon>Pseudonocardiaceae</taxon>
        <taxon>Pseudonocardia</taxon>
    </lineage>
</organism>
<dbReference type="EMBL" id="JBHUCP010000019">
    <property type="protein sequence ID" value="MFD1532605.1"/>
    <property type="molecule type" value="Genomic_DNA"/>
</dbReference>
<dbReference type="InterPro" id="IPR018028">
    <property type="entry name" value="Catalase"/>
</dbReference>
<dbReference type="InterPro" id="IPR011614">
    <property type="entry name" value="Catalase_core"/>
</dbReference>
<dbReference type="SUPFAM" id="SSF56634">
    <property type="entry name" value="Heme-dependent catalase-like"/>
    <property type="match status" value="1"/>
</dbReference>
<keyword evidence="5 7" id="KW-0560">Oxidoreductase</keyword>
<dbReference type="PANTHER" id="PTHR11465">
    <property type="entry name" value="CATALASE"/>
    <property type="match status" value="1"/>
</dbReference>
<keyword evidence="3 7" id="KW-0349">Heme</keyword>
<evidence type="ECO:0000256" key="3">
    <source>
        <dbReference type="ARBA" id="ARBA00022617"/>
    </source>
</evidence>
<comment type="cofactor">
    <cofactor evidence="7">
        <name>heme</name>
        <dbReference type="ChEBI" id="CHEBI:30413"/>
    </cofactor>
</comment>
<evidence type="ECO:0000313" key="11">
    <source>
        <dbReference type="EMBL" id="MFD1532605.1"/>
    </source>
</evidence>
<evidence type="ECO:0000256" key="4">
    <source>
        <dbReference type="ARBA" id="ARBA00022723"/>
    </source>
</evidence>
<dbReference type="PANTHER" id="PTHR11465:SF9">
    <property type="entry name" value="CATALASE"/>
    <property type="match status" value="1"/>
</dbReference>
<keyword evidence="9" id="KW-1133">Transmembrane helix</keyword>
<dbReference type="Pfam" id="PF00199">
    <property type="entry name" value="Catalase"/>
    <property type="match status" value="1"/>
</dbReference>
<feature type="region of interest" description="Disordered" evidence="8">
    <location>
        <begin position="1"/>
        <end position="30"/>
    </location>
</feature>
<evidence type="ECO:0000313" key="12">
    <source>
        <dbReference type="Proteomes" id="UP001597145"/>
    </source>
</evidence>
<sequence>MDDTTDPPTPPVEPPAAEPPAAEPPIGRTPLSRRRVLGGLAAIGGISAVNVGGFLWAGGWFTPETLTTTRFTDRFEQVFGRHDGFRRNHAKGVSATGVFTSNGAGTVLSTATVFRPGTTPVTARFSLSGGVPTVADANATVRGLGVLFHMPNGEQWRTAMVNTPVFTDRVPQGFYERLLATEPVPATGQPEPVKLAAFLAKYPETARAMALINKTPPSTDLYNSPFHSLNAFWFTNSAGTTVPVRWTVMPDEPFQPVAGAAHPPGRDYLFDALIAKVAQGPVRWRFLVTVGQPGDPTNDATQPWPADRRQVEVGALMIDSLQTEAPGNARDVNFDPLVLPAGIAPSDDPLLAARSAVYARSYERRTREPHTPSAVDVTTVETRKASYEH</sequence>
<dbReference type="InterPro" id="IPR024168">
    <property type="entry name" value="Catalase_SrpA-type_pred"/>
</dbReference>
<evidence type="ECO:0000256" key="5">
    <source>
        <dbReference type="ARBA" id="ARBA00023002"/>
    </source>
</evidence>
<dbReference type="GO" id="GO:0004601">
    <property type="term" value="F:peroxidase activity"/>
    <property type="evidence" value="ECO:0007669"/>
    <property type="project" value="UniProtKB-KW"/>
</dbReference>
<feature type="compositionally biased region" description="Pro residues" evidence="8">
    <location>
        <begin position="7"/>
        <end position="23"/>
    </location>
</feature>
<feature type="transmembrane region" description="Helical" evidence="9">
    <location>
        <begin position="36"/>
        <end position="61"/>
    </location>
</feature>
<dbReference type="InterPro" id="IPR020835">
    <property type="entry name" value="Catalase_sf"/>
</dbReference>
<dbReference type="Proteomes" id="UP001597145">
    <property type="component" value="Unassembled WGS sequence"/>
</dbReference>
<keyword evidence="6 7" id="KW-0408">Iron</keyword>
<feature type="domain" description="Catalase core" evidence="10">
    <location>
        <begin position="68"/>
        <end position="389"/>
    </location>
</feature>